<dbReference type="InterPro" id="IPR019587">
    <property type="entry name" value="Polyketide_cyclase/dehydratase"/>
</dbReference>
<dbReference type="RefSeq" id="WP_369666975.1">
    <property type="nucleotide sequence ID" value="NZ_JBDKXB010000010.1"/>
</dbReference>
<dbReference type="InterPro" id="IPR011256">
    <property type="entry name" value="Reg_factor_effector_dom_sf"/>
</dbReference>
<dbReference type="Pfam" id="PF06445">
    <property type="entry name" value="GyrI-like"/>
    <property type="match status" value="1"/>
</dbReference>
<evidence type="ECO:0000313" key="2">
    <source>
        <dbReference type="EMBL" id="MEY6432587.1"/>
    </source>
</evidence>
<sequence length="334" mass="38389">MLYLLLPPLIVFAVVFLFLASKPKDFLVRRSLVIDRDRQAIFDAVRNLKTWKDWSPWLLHEPNARLTYSEDPKPNREGGSYRWHGHHIGLGHLTNVRFEEPVRIEQRIVSSRPFRYRGTIQWEFTKVDGGTEVTWTLNGVMPFAFRAMGPMLSRLLRKDYDLGLAMLRGHLDPKADHPRIRFIGQMERKPLTAITVPFHGSIHEMVEQMRADFPRLAAHLDAIGVKPAGAPFTAYRKVDEQGLNFDCDFGIPIPDGTDPGEFQIKTFDGGRYYQTDLQGSYDYLEATWYSLTSHLRLVRVAQDKTRPSLEIYKVGPDKAAHGNEILTQIFVAVR</sequence>
<reference evidence="2 3" key="1">
    <citation type="submission" date="2024-05" db="EMBL/GenBank/DDBJ databases">
        <title>Genome Sequence and Characterization of the New Strain Purple Sulfur Bacterium of Genus Thioalkalicoccus.</title>
        <authorList>
            <person name="Bryantseva I.A."/>
            <person name="Kyndt J.A."/>
            <person name="Imhoff J.F."/>
        </authorList>
    </citation>
    <scope>NUCLEOTIDE SEQUENCE [LARGE SCALE GENOMIC DNA]</scope>
    <source>
        <strain evidence="2 3">Um2</strain>
    </source>
</reference>
<comment type="caution">
    <text evidence="2">The sequence shown here is derived from an EMBL/GenBank/DDBJ whole genome shotgun (WGS) entry which is preliminary data.</text>
</comment>
<dbReference type="CDD" id="cd07818">
    <property type="entry name" value="SRPBCC_1"/>
    <property type="match status" value="1"/>
</dbReference>
<dbReference type="Pfam" id="PF10604">
    <property type="entry name" value="Polyketide_cyc2"/>
    <property type="match status" value="1"/>
</dbReference>
<evidence type="ECO:0000313" key="3">
    <source>
        <dbReference type="Proteomes" id="UP001564408"/>
    </source>
</evidence>
<gene>
    <name evidence="2" type="ORF">ABC977_09240</name>
</gene>
<dbReference type="InterPro" id="IPR029442">
    <property type="entry name" value="GyrI-like"/>
</dbReference>
<dbReference type="Gene3D" id="3.20.80.10">
    <property type="entry name" value="Regulatory factor, effector binding domain"/>
    <property type="match status" value="1"/>
</dbReference>
<protein>
    <submittedName>
        <fullName evidence="2">SRPBCC family protein</fullName>
    </submittedName>
</protein>
<feature type="domain" description="AraC effector-binding" evidence="1">
    <location>
        <begin position="176"/>
        <end position="334"/>
    </location>
</feature>
<dbReference type="SUPFAM" id="SSF55136">
    <property type="entry name" value="Probable bacterial effector-binding domain"/>
    <property type="match status" value="1"/>
</dbReference>
<proteinExistence type="predicted"/>
<dbReference type="SMART" id="SM00871">
    <property type="entry name" value="AraC_E_bind"/>
    <property type="match status" value="1"/>
</dbReference>
<evidence type="ECO:0000259" key="1">
    <source>
        <dbReference type="SMART" id="SM00871"/>
    </source>
</evidence>
<organism evidence="2 3">
    <name type="scientific">Thioalkalicoccus limnaeus</name>
    <dbReference type="NCBI Taxonomy" id="120681"/>
    <lineage>
        <taxon>Bacteria</taxon>
        <taxon>Pseudomonadati</taxon>
        <taxon>Pseudomonadota</taxon>
        <taxon>Gammaproteobacteria</taxon>
        <taxon>Chromatiales</taxon>
        <taxon>Chromatiaceae</taxon>
        <taxon>Thioalkalicoccus</taxon>
    </lineage>
</organism>
<name>A0ABV4BDL1_9GAMM</name>
<dbReference type="InterPro" id="IPR010499">
    <property type="entry name" value="AraC_E-bd"/>
</dbReference>
<dbReference type="Proteomes" id="UP001564408">
    <property type="component" value="Unassembled WGS sequence"/>
</dbReference>
<dbReference type="Gene3D" id="3.30.530.20">
    <property type="match status" value="1"/>
</dbReference>
<dbReference type="InterPro" id="IPR023393">
    <property type="entry name" value="START-like_dom_sf"/>
</dbReference>
<keyword evidence="3" id="KW-1185">Reference proteome</keyword>
<dbReference type="EMBL" id="JBDKXB010000010">
    <property type="protein sequence ID" value="MEY6432587.1"/>
    <property type="molecule type" value="Genomic_DNA"/>
</dbReference>
<accession>A0ABV4BDL1</accession>
<dbReference type="SUPFAM" id="SSF55961">
    <property type="entry name" value="Bet v1-like"/>
    <property type="match status" value="1"/>
</dbReference>